<dbReference type="AlphaFoldDB" id="A0A0F9JU69"/>
<reference evidence="1" key="1">
    <citation type="journal article" date="2015" name="Nature">
        <title>Complex archaea that bridge the gap between prokaryotes and eukaryotes.</title>
        <authorList>
            <person name="Spang A."/>
            <person name="Saw J.H."/>
            <person name="Jorgensen S.L."/>
            <person name="Zaremba-Niedzwiedzka K."/>
            <person name="Martijn J."/>
            <person name="Lind A.E."/>
            <person name="van Eijk R."/>
            <person name="Schleper C."/>
            <person name="Guy L."/>
            <person name="Ettema T.J."/>
        </authorList>
    </citation>
    <scope>NUCLEOTIDE SEQUENCE</scope>
</reference>
<protein>
    <submittedName>
        <fullName evidence="1">Uncharacterized protein</fullName>
    </submittedName>
</protein>
<comment type="caution">
    <text evidence="1">The sequence shown here is derived from an EMBL/GenBank/DDBJ whole genome shotgun (WGS) entry which is preliminary data.</text>
</comment>
<sequence>MDYEGCCGDGAPPPEMVADAKETVSLRAENARLQAHIKVLDERGMQASLYVRLCYERDALQAKVEEAESHGCQDCAHEAGVPVSGPTGLCPKHADEQIDGHHSERRRRVKAEALAERRKKAWERVDLAVRTGVDPATANGPPENAAFFSKDELIAYIGLEARAAIEEEAHPG</sequence>
<evidence type="ECO:0000313" key="1">
    <source>
        <dbReference type="EMBL" id="KKM13448.1"/>
    </source>
</evidence>
<accession>A0A0F9JU69</accession>
<name>A0A0F9JU69_9ZZZZ</name>
<organism evidence="1">
    <name type="scientific">marine sediment metagenome</name>
    <dbReference type="NCBI Taxonomy" id="412755"/>
    <lineage>
        <taxon>unclassified sequences</taxon>
        <taxon>metagenomes</taxon>
        <taxon>ecological metagenomes</taxon>
    </lineage>
</organism>
<dbReference type="EMBL" id="LAZR01015377">
    <property type="protein sequence ID" value="KKM13448.1"/>
    <property type="molecule type" value="Genomic_DNA"/>
</dbReference>
<gene>
    <name evidence="1" type="ORF">LCGC14_1716120</name>
</gene>
<proteinExistence type="predicted"/>